<evidence type="ECO:0000313" key="1">
    <source>
        <dbReference type="EMBL" id="KAL3862279.1"/>
    </source>
</evidence>
<organism evidence="1 2">
    <name type="scientific">Sinanodonta woodiana</name>
    <name type="common">Chinese pond mussel</name>
    <name type="synonym">Anodonta woodiana</name>
    <dbReference type="NCBI Taxonomy" id="1069815"/>
    <lineage>
        <taxon>Eukaryota</taxon>
        <taxon>Metazoa</taxon>
        <taxon>Spiralia</taxon>
        <taxon>Lophotrochozoa</taxon>
        <taxon>Mollusca</taxon>
        <taxon>Bivalvia</taxon>
        <taxon>Autobranchia</taxon>
        <taxon>Heteroconchia</taxon>
        <taxon>Palaeoheterodonta</taxon>
        <taxon>Unionida</taxon>
        <taxon>Unionoidea</taxon>
        <taxon>Unionidae</taxon>
        <taxon>Unioninae</taxon>
        <taxon>Sinanodonta</taxon>
    </lineage>
</organism>
<reference evidence="1 2" key="1">
    <citation type="submission" date="2024-11" db="EMBL/GenBank/DDBJ databases">
        <title>Chromosome-level genome assembly of the freshwater bivalve Anodonta woodiana.</title>
        <authorList>
            <person name="Chen X."/>
        </authorList>
    </citation>
    <scope>NUCLEOTIDE SEQUENCE [LARGE SCALE GENOMIC DNA]</scope>
    <source>
        <strain evidence="1">MN2024</strain>
        <tissue evidence="1">Gills</tissue>
    </source>
</reference>
<proteinExistence type="predicted"/>
<evidence type="ECO:0000313" key="2">
    <source>
        <dbReference type="Proteomes" id="UP001634394"/>
    </source>
</evidence>
<protein>
    <submittedName>
        <fullName evidence="1">Uncharacterized protein</fullName>
    </submittedName>
</protein>
<gene>
    <name evidence="1" type="ORF">ACJMK2_008260</name>
</gene>
<keyword evidence="2" id="KW-1185">Reference proteome</keyword>
<name>A0ABD3VL16_SINWO</name>
<feature type="non-terminal residue" evidence="1">
    <location>
        <position position="1"/>
    </location>
</feature>
<comment type="caution">
    <text evidence="1">The sequence shown here is derived from an EMBL/GenBank/DDBJ whole genome shotgun (WGS) entry which is preliminary data.</text>
</comment>
<sequence length="65" mass="7611">DNYVGDVMQIIEETASDQSTQNIAERHTYDEKEDIKNARYHGVRRHSDEADIHRMANDIEVIRPN</sequence>
<feature type="non-terminal residue" evidence="1">
    <location>
        <position position="65"/>
    </location>
</feature>
<dbReference type="EMBL" id="JBJQND010000011">
    <property type="protein sequence ID" value="KAL3862279.1"/>
    <property type="molecule type" value="Genomic_DNA"/>
</dbReference>
<dbReference type="AlphaFoldDB" id="A0ABD3VL16"/>
<dbReference type="Proteomes" id="UP001634394">
    <property type="component" value="Unassembled WGS sequence"/>
</dbReference>
<accession>A0ABD3VL16</accession>